<dbReference type="InterPro" id="IPR038740">
    <property type="entry name" value="BioF2-like_GNAT_dom"/>
</dbReference>
<name>A0A7W6HMD2_9HYPH</name>
<dbReference type="GO" id="GO:0016740">
    <property type="term" value="F:transferase activity"/>
    <property type="evidence" value="ECO:0007669"/>
    <property type="project" value="UniProtKB-KW"/>
</dbReference>
<proteinExistence type="predicted"/>
<sequence length="407" mass="45012">MAMIDQKAAVQPGSSIQYAASSAVAPVQVFTAMEPLEKDWRRLERDNAISLHQSYDWCRAWVKTHGNPLAIVSGRSDQGHRFILPLEITRPTMIRKASFIGTRFTNINTGLFDPAFLRQPSPMDAAQFGAKIIAALDGRADLIHLGNVPLSWRGLTHPLAGLCAIENQNHTFQLPLLGDFEATLAQVNAKRRRKKYRNQVRKLEAIGGFEHVIASGEDQKAWLLDLFFQQKAVRFEALGLPDVFHEPETQAFFQLLLQSENGGLDVPLELHALKLHGTQEGKIAAIAGLSRKGDHVICQFGSIDESLAPEASPGELLFWLMIEQCCAEGASLFDFGIGDQIYKRSWCPVETVQHDILLPVTAIGHLAATAERGLTRSKAAIKAHPQLYGFLQKLRARSTAPAREAED</sequence>
<evidence type="ECO:0000259" key="1">
    <source>
        <dbReference type="Pfam" id="PF13480"/>
    </source>
</evidence>
<dbReference type="SUPFAM" id="SSF55729">
    <property type="entry name" value="Acyl-CoA N-acyltransferases (Nat)"/>
    <property type="match status" value="1"/>
</dbReference>
<accession>A0A7W6HMD2</accession>
<dbReference type="AlphaFoldDB" id="A0A7W6HMD2"/>
<evidence type="ECO:0000313" key="2">
    <source>
        <dbReference type="EMBL" id="MBB4007561.1"/>
    </source>
</evidence>
<protein>
    <submittedName>
        <fullName evidence="2">CelD/BcsL family acetyltransferase involved in cellulose biosynthesis</fullName>
    </submittedName>
</protein>
<dbReference type="Gene3D" id="3.40.630.30">
    <property type="match status" value="1"/>
</dbReference>
<keyword evidence="2" id="KW-0808">Transferase</keyword>
<reference evidence="2 3" key="1">
    <citation type="submission" date="2020-08" db="EMBL/GenBank/DDBJ databases">
        <title>Genomic Encyclopedia of Type Strains, Phase IV (KMG-IV): sequencing the most valuable type-strain genomes for metagenomic binning, comparative biology and taxonomic classification.</title>
        <authorList>
            <person name="Goeker M."/>
        </authorList>
    </citation>
    <scope>NUCLEOTIDE SEQUENCE [LARGE SCALE GENOMIC DNA]</scope>
    <source>
        <strain evidence="2 3">DSM 100021</strain>
    </source>
</reference>
<dbReference type="InterPro" id="IPR016181">
    <property type="entry name" value="Acyl_CoA_acyltransferase"/>
</dbReference>
<dbReference type="EMBL" id="JACIED010000002">
    <property type="protein sequence ID" value="MBB4007561.1"/>
    <property type="molecule type" value="Genomic_DNA"/>
</dbReference>
<organism evidence="2 3">
    <name type="scientific">Allorhizobium taibaishanense</name>
    <dbReference type="NCBI Taxonomy" id="887144"/>
    <lineage>
        <taxon>Bacteria</taxon>
        <taxon>Pseudomonadati</taxon>
        <taxon>Pseudomonadota</taxon>
        <taxon>Alphaproteobacteria</taxon>
        <taxon>Hyphomicrobiales</taxon>
        <taxon>Rhizobiaceae</taxon>
        <taxon>Rhizobium/Agrobacterium group</taxon>
        <taxon>Allorhizobium</taxon>
    </lineage>
</organism>
<evidence type="ECO:0000313" key="3">
    <source>
        <dbReference type="Proteomes" id="UP000544107"/>
    </source>
</evidence>
<dbReference type="Proteomes" id="UP000544107">
    <property type="component" value="Unassembled WGS sequence"/>
</dbReference>
<comment type="caution">
    <text evidence="2">The sequence shown here is derived from an EMBL/GenBank/DDBJ whole genome shotgun (WGS) entry which is preliminary data.</text>
</comment>
<feature type="domain" description="BioF2-like acetyltransferase" evidence="1">
    <location>
        <begin position="190"/>
        <end position="344"/>
    </location>
</feature>
<dbReference type="Pfam" id="PF13480">
    <property type="entry name" value="Acetyltransf_6"/>
    <property type="match status" value="1"/>
</dbReference>
<gene>
    <name evidence="2" type="ORF">GGQ71_001824</name>
</gene>